<evidence type="ECO:0000256" key="4">
    <source>
        <dbReference type="ARBA" id="ARBA00022786"/>
    </source>
</evidence>
<dbReference type="GO" id="GO:0005634">
    <property type="term" value="C:nucleus"/>
    <property type="evidence" value="ECO:0007669"/>
    <property type="project" value="TreeGrafter"/>
</dbReference>
<dbReference type="EC" id="3.4.19.12" evidence="2"/>
<dbReference type="PANTHER" id="PTHR24006:SF687">
    <property type="entry name" value="UBIQUITIN CARBOXYL-TERMINAL HYDROLASE 10"/>
    <property type="match status" value="1"/>
</dbReference>
<evidence type="ECO:0000256" key="3">
    <source>
        <dbReference type="ARBA" id="ARBA00022670"/>
    </source>
</evidence>
<dbReference type="PROSITE" id="PS50235">
    <property type="entry name" value="USP_3"/>
    <property type="match status" value="1"/>
</dbReference>
<dbReference type="Gene3D" id="3.90.70.10">
    <property type="entry name" value="Cysteine proteinases"/>
    <property type="match status" value="1"/>
</dbReference>
<evidence type="ECO:0000313" key="9">
    <source>
        <dbReference type="EMBL" id="CAE7471263.1"/>
    </source>
</evidence>
<dbReference type="InterPro" id="IPR028889">
    <property type="entry name" value="USP"/>
</dbReference>
<protein>
    <recommendedName>
        <fullName evidence="2">ubiquitinyl hydrolase 1</fullName>
        <ecNumber evidence="2">3.4.19.12</ecNumber>
    </recommendedName>
</protein>
<dbReference type="InterPro" id="IPR050164">
    <property type="entry name" value="Peptidase_C19"/>
</dbReference>
<name>A0A812SD14_SYMPI</name>
<dbReference type="Pfam" id="PF00443">
    <property type="entry name" value="UCH"/>
    <property type="match status" value="1"/>
</dbReference>
<dbReference type="CDD" id="cd02257">
    <property type="entry name" value="Peptidase_C19"/>
    <property type="match status" value="1"/>
</dbReference>
<keyword evidence="6" id="KW-0788">Thiol protease</keyword>
<evidence type="ECO:0000259" key="8">
    <source>
        <dbReference type="PROSITE" id="PS50235"/>
    </source>
</evidence>
<dbReference type="OrthoDB" id="429671at2759"/>
<dbReference type="InterPro" id="IPR038765">
    <property type="entry name" value="Papain-like_cys_pep_sf"/>
</dbReference>
<sequence length="771" mass="83809">MAKMGICFEGAKCRHQHSNGVQLARAEPCPFGGDSRESCPLRNLCAFTHGEAEQQCPPIFRARGDSQGHAQGHDGEESAANVVKRSLGRAMDQVLALLAEARALGLVDDVRSAERRLNSVQRLSGPMPSNPSNQPAPQPGPSQEAAVSMPRGALSRASSCDSFFDGENLRFVLAPSTPGDITRSNSPRSAHSQAHIPQVWEECQGYHGIYRPSLPCAASIDSALRNVSEPASLQSLQVPSSSAAQEAFEEVPASAVNAWQDAVAPLVLRAPLRRRSSKASADGPPSLGFMWHTSPFAISRTPNIHTPVSHHSPARSPTSFSGYCSPIPGFPSGVASPNQRRSGYSSPSTMGGAAFFAGAATQSGLMRRLMSLREAPDLLELLLKHAERVAPRRASEPRSLCLDLSSELLPALLACSPLAHLLAQVSWQNRQPRPAYNCLMQLAWEFYGSDGSRQTYAEEADSISWNPARRPIESVAAMPLSNRLVAIDATLFAEPLLRRFERGKSVQEAPVFPNLVAGPADMFSCFLRFFLGELHDECKWPTLSAVPYQHEDSPMMRIFGGLVRTNSRRSRVSSLGDGHAHTDVAPFLLLHLDLADPGDPKTPITVEAAVEQVLRRHEARFLRLPPFLLIHLQRFRTGSDGLPDRVSRKCRLGLHMELEEATGYTLRSVAYHLRSAICHYGEIPESGAYKAFALHLEEEDRPESSGSAGGNAGGNAGVSGGSWHVLDDAAVRCKQKDIQDIIDSEGHHACFLMFRRGDTKTVNLRPHAVFS</sequence>
<gene>
    <name evidence="9" type="primary">UBP24</name>
    <name evidence="9" type="ORF">SPIL2461_LOCUS11947</name>
</gene>
<dbReference type="GO" id="GO:0004843">
    <property type="term" value="F:cysteine-type deubiquitinase activity"/>
    <property type="evidence" value="ECO:0007669"/>
    <property type="project" value="UniProtKB-EC"/>
</dbReference>
<feature type="region of interest" description="Disordered" evidence="7">
    <location>
        <begin position="120"/>
        <end position="152"/>
    </location>
</feature>
<dbReference type="InterPro" id="IPR001394">
    <property type="entry name" value="Peptidase_C19_UCH"/>
</dbReference>
<dbReference type="GO" id="GO:0006508">
    <property type="term" value="P:proteolysis"/>
    <property type="evidence" value="ECO:0007669"/>
    <property type="project" value="UniProtKB-KW"/>
</dbReference>
<keyword evidence="5" id="KW-0378">Hydrolase</keyword>
<evidence type="ECO:0000256" key="6">
    <source>
        <dbReference type="ARBA" id="ARBA00022807"/>
    </source>
</evidence>
<evidence type="ECO:0000256" key="1">
    <source>
        <dbReference type="ARBA" id="ARBA00000707"/>
    </source>
</evidence>
<dbReference type="GO" id="GO:0016579">
    <property type="term" value="P:protein deubiquitination"/>
    <property type="evidence" value="ECO:0007669"/>
    <property type="project" value="InterPro"/>
</dbReference>
<evidence type="ECO:0000256" key="2">
    <source>
        <dbReference type="ARBA" id="ARBA00012759"/>
    </source>
</evidence>
<dbReference type="Proteomes" id="UP000649617">
    <property type="component" value="Unassembled WGS sequence"/>
</dbReference>
<evidence type="ECO:0000256" key="5">
    <source>
        <dbReference type="ARBA" id="ARBA00022801"/>
    </source>
</evidence>
<reference evidence="9" key="1">
    <citation type="submission" date="2021-02" db="EMBL/GenBank/DDBJ databases">
        <authorList>
            <person name="Dougan E. K."/>
            <person name="Rhodes N."/>
            <person name="Thang M."/>
            <person name="Chan C."/>
        </authorList>
    </citation>
    <scope>NUCLEOTIDE SEQUENCE</scope>
</reference>
<dbReference type="PANTHER" id="PTHR24006">
    <property type="entry name" value="UBIQUITIN CARBOXYL-TERMINAL HYDROLASE"/>
    <property type="match status" value="1"/>
</dbReference>
<comment type="catalytic activity">
    <reaction evidence="1">
        <text>Thiol-dependent hydrolysis of ester, thioester, amide, peptide and isopeptide bonds formed by the C-terminal Gly of ubiquitin (a 76-residue protein attached to proteins as an intracellular targeting signal).</text>
        <dbReference type="EC" id="3.4.19.12"/>
    </reaction>
</comment>
<comment type="caution">
    <text evidence="9">The sequence shown here is derived from an EMBL/GenBank/DDBJ whole genome shotgun (WGS) entry which is preliminary data.</text>
</comment>
<accession>A0A812SD14</accession>
<keyword evidence="3" id="KW-0645">Protease</keyword>
<proteinExistence type="predicted"/>
<organism evidence="9 10">
    <name type="scientific">Symbiodinium pilosum</name>
    <name type="common">Dinoflagellate</name>
    <dbReference type="NCBI Taxonomy" id="2952"/>
    <lineage>
        <taxon>Eukaryota</taxon>
        <taxon>Sar</taxon>
        <taxon>Alveolata</taxon>
        <taxon>Dinophyceae</taxon>
        <taxon>Suessiales</taxon>
        <taxon>Symbiodiniaceae</taxon>
        <taxon>Symbiodinium</taxon>
    </lineage>
</organism>
<dbReference type="GO" id="GO:0005829">
    <property type="term" value="C:cytosol"/>
    <property type="evidence" value="ECO:0007669"/>
    <property type="project" value="TreeGrafter"/>
</dbReference>
<dbReference type="SUPFAM" id="SSF54001">
    <property type="entry name" value="Cysteine proteinases"/>
    <property type="match status" value="1"/>
</dbReference>
<keyword evidence="4" id="KW-0833">Ubl conjugation pathway</keyword>
<feature type="domain" description="USP" evidence="8">
    <location>
        <begin position="351"/>
        <end position="757"/>
    </location>
</feature>
<keyword evidence="10" id="KW-1185">Reference proteome</keyword>
<dbReference type="AlphaFoldDB" id="A0A812SD14"/>
<evidence type="ECO:0000256" key="7">
    <source>
        <dbReference type="SAM" id="MobiDB-lite"/>
    </source>
</evidence>
<evidence type="ECO:0000313" key="10">
    <source>
        <dbReference type="Proteomes" id="UP000649617"/>
    </source>
</evidence>
<dbReference type="EMBL" id="CAJNIZ010023747">
    <property type="protein sequence ID" value="CAE7471263.1"/>
    <property type="molecule type" value="Genomic_DNA"/>
</dbReference>